<keyword evidence="2" id="KW-1185">Reference proteome</keyword>
<protein>
    <recommendedName>
        <fullName evidence="3">Lipoprotein</fullName>
    </recommendedName>
</protein>
<proteinExistence type="predicted"/>
<accession>A6G219</accession>
<name>A6G219_9BACT</name>
<dbReference type="STRING" id="391625.PPSIR1_20214"/>
<evidence type="ECO:0008006" key="3">
    <source>
        <dbReference type="Google" id="ProtNLM"/>
    </source>
</evidence>
<reference evidence="1 2" key="1">
    <citation type="submission" date="2007-06" db="EMBL/GenBank/DDBJ databases">
        <authorList>
            <person name="Shimkets L."/>
            <person name="Ferriera S."/>
            <person name="Johnson J."/>
            <person name="Kravitz S."/>
            <person name="Beeson K."/>
            <person name="Sutton G."/>
            <person name="Rogers Y.-H."/>
            <person name="Friedman R."/>
            <person name="Frazier M."/>
            <person name="Venter J.C."/>
        </authorList>
    </citation>
    <scope>NUCLEOTIDE SEQUENCE [LARGE SCALE GENOMIC DNA]</scope>
    <source>
        <strain evidence="1 2">SIR-1</strain>
    </source>
</reference>
<sequence length="155" mass="16038">MGARAWTAAGLGLALAGLGGGCSYGWIIEYQVTVAGGVPLEDRHHVVMAAVDHEAAGFDPGAEPTIADASPEVVRRIGDSPGSKTRRKWGGYSGTCCGEDPVVSLFAFIDLDGDASWDLGEPWGADLGNPVTITDDGYVAAITIRAPEAPEDKLP</sequence>
<organism evidence="1 2">
    <name type="scientific">Plesiocystis pacifica SIR-1</name>
    <dbReference type="NCBI Taxonomy" id="391625"/>
    <lineage>
        <taxon>Bacteria</taxon>
        <taxon>Pseudomonadati</taxon>
        <taxon>Myxococcota</taxon>
        <taxon>Polyangia</taxon>
        <taxon>Nannocystales</taxon>
        <taxon>Nannocystaceae</taxon>
        <taxon>Plesiocystis</taxon>
    </lineage>
</organism>
<dbReference type="RefSeq" id="WP_006970768.1">
    <property type="nucleotide sequence ID" value="NZ_ABCS01000014.1"/>
</dbReference>
<dbReference type="AlphaFoldDB" id="A6G219"/>
<evidence type="ECO:0000313" key="2">
    <source>
        <dbReference type="Proteomes" id="UP000005801"/>
    </source>
</evidence>
<dbReference type="Proteomes" id="UP000005801">
    <property type="component" value="Unassembled WGS sequence"/>
</dbReference>
<gene>
    <name evidence="1" type="ORF">PPSIR1_20214</name>
</gene>
<dbReference type="EMBL" id="ABCS01000014">
    <property type="protein sequence ID" value="EDM79988.1"/>
    <property type="molecule type" value="Genomic_DNA"/>
</dbReference>
<evidence type="ECO:0000313" key="1">
    <source>
        <dbReference type="EMBL" id="EDM79988.1"/>
    </source>
</evidence>
<comment type="caution">
    <text evidence="1">The sequence shown here is derived from an EMBL/GenBank/DDBJ whole genome shotgun (WGS) entry which is preliminary data.</text>
</comment>
<dbReference type="PROSITE" id="PS51257">
    <property type="entry name" value="PROKAR_LIPOPROTEIN"/>
    <property type="match status" value="1"/>
</dbReference>